<reference evidence="18" key="1">
    <citation type="submission" date="2020-04" db="EMBL/GenBank/DDBJ databases">
        <authorList>
            <person name="Neveu A P."/>
        </authorList>
    </citation>
    <scope>NUCLEOTIDE SEQUENCE</scope>
    <source>
        <tissue evidence="18">Whole embryo</tissue>
    </source>
</reference>
<dbReference type="PROSITE" id="PS00227">
    <property type="entry name" value="TUBULIN"/>
    <property type="match status" value="1"/>
</dbReference>
<name>A0A6F9DW20_9ASCI</name>
<evidence type="ECO:0000256" key="2">
    <source>
        <dbReference type="ARBA" id="ARBA00004123"/>
    </source>
</evidence>
<dbReference type="GO" id="GO:0007017">
    <property type="term" value="P:microtubule-based process"/>
    <property type="evidence" value="ECO:0007669"/>
    <property type="project" value="InterPro"/>
</dbReference>
<evidence type="ECO:0000256" key="1">
    <source>
        <dbReference type="ARBA" id="ARBA00004114"/>
    </source>
</evidence>
<dbReference type="GO" id="GO:0030030">
    <property type="term" value="P:cell projection organization"/>
    <property type="evidence" value="ECO:0007669"/>
    <property type="project" value="UniProtKB-KW"/>
</dbReference>
<dbReference type="InterPro" id="IPR000217">
    <property type="entry name" value="Tubulin"/>
</dbReference>
<dbReference type="AlphaFoldDB" id="A0A6F9DW20"/>
<comment type="similarity">
    <text evidence="4 16">Belongs to the tubulin family.</text>
</comment>
<dbReference type="GO" id="GO:0005634">
    <property type="term" value="C:nucleus"/>
    <property type="evidence" value="ECO:0007669"/>
    <property type="project" value="UniProtKB-SubCell"/>
</dbReference>
<feature type="domain" description="Tubulin/FtsZ GTPase" evidence="17">
    <location>
        <begin position="34"/>
        <end position="258"/>
    </location>
</feature>
<dbReference type="PRINTS" id="PR01224">
    <property type="entry name" value="DELTATUBULIN"/>
</dbReference>
<evidence type="ECO:0000256" key="8">
    <source>
        <dbReference type="ARBA" id="ARBA00022741"/>
    </source>
</evidence>
<dbReference type="PRINTS" id="PR01161">
    <property type="entry name" value="TUBULIN"/>
</dbReference>
<keyword evidence="9" id="KW-0970">Cilium biogenesis/degradation</keyword>
<dbReference type="InterPro" id="IPR003008">
    <property type="entry name" value="Tubulin_FtsZ_GTPase"/>
</dbReference>
<dbReference type="GO" id="GO:0005525">
    <property type="term" value="F:GTP binding"/>
    <property type="evidence" value="ECO:0007669"/>
    <property type="project" value="UniProtKB-UniRule"/>
</dbReference>
<keyword evidence="13" id="KW-0966">Cell projection</keyword>
<evidence type="ECO:0000256" key="15">
    <source>
        <dbReference type="ARBA" id="ARBA00046149"/>
    </source>
</evidence>
<evidence type="ECO:0000256" key="9">
    <source>
        <dbReference type="ARBA" id="ARBA00022794"/>
    </source>
</evidence>
<keyword evidence="8 16" id="KW-0547">Nucleotide-binding</keyword>
<evidence type="ECO:0000256" key="4">
    <source>
        <dbReference type="ARBA" id="ARBA00009636"/>
    </source>
</evidence>
<dbReference type="SMART" id="SM00864">
    <property type="entry name" value="Tubulin"/>
    <property type="match status" value="1"/>
</dbReference>
<keyword evidence="11" id="KW-0206">Cytoskeleton</keyword>
<organism evidence="18">
    <name type="scientific">Phallusia mammillata</name>
    <dbReference type="NCBI Taxonomy" id="59560"/>
    <lineage>
        <taxon>Eukaryota</taxon>
        <taxon>Metazoa</taxon>
        <taxon>Chordata</taxon>
        <taxon>Tunicata</taxon>
        <taxon>Ascidiacea</taxon>
        <taxon>Phlebobranchia</taxon>
        <taxon>Ascidiidae</taxon>
        <taxon>Phallusia</taxon>
    </lineage>
</organism>
<comment type="subcellular location">
    <subcellularLocation>
        <location evidence="3">Cell projection</location>
        <location evidence="3">Cilium</location>
    </subcellularLocation>
    <subcellularLocation>
        <location evidence="1">Cytoplasm</location>
        <location evidence="1">Cytoskeleton</location>
        <location evidence="1">Microtubule organizing center</location>
        <location evidence="1">Centrosome</location>
        <location evidence="1">Centriole</location>
    </subcellularLocation>
    <subcellularLocation>
        <location evidence="2">Nucleus</location>
    </subcellularLocation>
</comment>
<keyword evidence="7 16" id="KW-0493">Microtubule</keyword>
<dbReference type="Gene3D" id="3.40.50.1440">
    <property type="entry name" value="Tubulin/FtsZ, GTPase domain"/>
    <property type="match status" value="1"/>
</dbReference>
<gene>
    <name evidence="18" type="primary">Tubd1-001</name>
</gene>
<evidence type="ECO:0000313" key="18">
    <source>
        <dbReference type="EMBL" id="CAB3267371.1"/>
    </source>
</evidence>
<evidence type="ECO:0000256" key="10">
    <source>
        <dbReference type="ARBA" id="ARBA00023134"/>
    </source>
</evidence>
<dbReference type="InterPro" id="IPR002967">
    <property type="entry name" value="Delta_tubulin"/>
</dbReference>
<evidence type="ECO:0000256" key="3">
    <source>
        <dbReference type="ARBA" id="ARBA00004138"/>
    </source>
</evidence>
<dbReference type="SUPFAM" id="SSF52490">
    <property type="entry name" value="Tubulin nucleotide-binding domain-like"/>
    <property type="match status" value="1"/>
</dbReference>
<dbReference type="PANTHER" id="PTHR11588">
    <property type="entry name" value="TUBULIN"/>
    <property type="match status" value="1"/>
</dbReference>
<dbReference type="GO" id="GO:0005200">
    <property type="term" value="F:structural constituent of cytoskeleton"/>
    <property type="evidence" value="ECO:0007669"/>
    <property type="project" value="InterPro"/>
</dbReference>
<dbReference type="InterPro" id="IPR008280">
    <property type="entry name" value="Tub_FtsZ_C"/>
</dbReference>
<keyword evidence="12" id="KW-0539">Nucleus</keyword>
<evidence type="ECO:0000256" key="16">
    <source>
        <dbReference type="RuleBase" id="RU000352"/>
    </source>
</evidence>
<evidence type="ECO:0000256" key="5">
    <source>
        <dbReference type="ARBA" id="ARBA00014184"/>
    </source>
</evidence>
<proteinExistence type="evidence at transcript level"/>
<dbReference type="Pfam" id="PF00091">
    <property type="entry name" value="Tubulin"/>
    <property type="match status" value="1"/>
</dbReference>
<dbReference type="InterPro" id="IPR023123">
    <property type="entry name" value="Tubulin_C"/>
</dbReference>
<dbReference type="GO" id="GO:0005929">
    <property type="term" value="C:cilium"/>
    <property type="evidence" value="ECO:0007669"/>
    <property type="project" value="UniProtKB-SubCell"/>
</dbReference>
<dbReference type="GO" id="GO:0005814">
    <property type="term" value="C:centriole"/>
    <property type="evidence" value="ECO:0007669"/>
    <property type="project" value="UniProtKB-SubCell"/>
</dbReference>
<dbReference type="CDD" id="cd02189">
    <property type="entry name" value="delta_zeta_tubulin-like"/>
    <property type="match status" value="1"/>
</dbReference>
<protein>
    <recommendedName>
        <fullName evidence="5">Tubulin delta chain</fullName>
    </recommendedName>
    <alternativeName>
        <fullName evidence="14">Delta-tubulin</fullName>
    </alternativeName>
</protein>
<keyword evidence="10 16" id="KW-0342">GTP-binding</keyword>
<evidence type="ECO:0000256" key="12">
    <source>
        <dbReference type="ARBA" id="ARBA00023242"/>
    </source>
</evidence>
<comment type="function">
    <text evidence="15">Acts as a positive regulator of hedgehog signaling and regulates ciliary function.</text>
</comment>
<dbReference type="InterPro" id="IPR017975">
    <property type="entry name" value="Tubulin_CS"/>
</dbReference>
<keyword evidence="6" id="KW-0963">Cytoplasm</keyword>
<dbReference type="InterPro" id="IPR036525">
    <property type="entry name" value="Tubulin/FtsZ_GTPase_sf"/>
</dbReference>
<accession>A0A6F9DW20</accession>
<dbReference type="EMBL" id="LR791509">
    <property type="protein sequence ID" value="CAB3267371.1"/>
    <property type="molecule type" value="mRNA"/>
</dbReference>
<dbReference type="Gene3D" id="1.10.287.600">
    <property type="entry name" value="Helix hairpin bin"/>
    <property type="match status" value="1"/>
</dbReference>
<evidence type="ECO:0000256" key="11">
    <source>
        <dbReference type="ARBA" id="ARBA00023212"/>
    </source>
</evidence>
<dbReference type="SUPFAM" id="SSF55307">
    <property type="entry name" value="Tubulin C-terminal domain-like"/>
    <property type="match status" value="1"/>
</dbReference>
<evidence type="ECO:0000256" key="14">
    <source>
        <dbReference type="ARBA" id="ARBA00030594"/>
    </source>
</evidence>
<evidence type="ECO:0000259" key="17">
    <source>
        <dbReference type="SMART" id="SM00864"/>
    </source>
</evidence>
<dbReference type="GO" id="GO:0005874">
    <property type="term" value="C:microtubule"/>
    <property type="evidence" value="ECO:0007669"/>
    <property type="project" value="UniProtKB-KW"/>
</dbReference>
<evidence type="ECO:0000256" key="6">
    <source>
        <dbReference type="ARBA" id="ARBA00022490"/>
    </source>
</evidence>
<evidence type="ECO:0000256" key="7">
    <source>
        <dbReference type="ARBA" id="ARBA00022701"/>
    </source>
</evidence>
<evidence type="ECO:0000256" key="13">
    <source>
        <dbReference type="ARBA" id="ARBA00023273"/>
    </source>
</evidence>
<sequence length="430" mass="48074">MMSVVHLHIGQCGLQIGEDYWLKALKRYQVDNDNGHVLLQMDRNPRALFIDSEKKVIRHFSRRIKASKLPIKFNVLENSIQSRTGCGSNWALGHNKLPGAKIMGDVPNLKTGFGQVYLDPDSTMLQTCLDSIRLKIEKSETFSGFLGFQSLAGGTGSGFGSRLCEELRDIYPTAYRLWNVVTPFSVGESPTQNYNQLLSMTSLYQNSDAIMLLENDAVLEMLSAKQSGSVSMKDINSHMADAMLGLFAPTDSLTPSSGGVSIGMEPWELCRSVAPMPSLKLLKSRHVSEPSPPSQANVWTKMTRSFVGQVKQASINGKTISSLIVARGQDYLSVDWKQKLKGQVKFVSWNPFPVDIWEDNKSKKRSLTYCSNLTSSGTQYCSKVLEKSKIMFKSGAYLHWYERYGTNKEVFSESFDVMQQVVDSYKEAES</sequence>